<reference evidence="2 3" key="1">
    <citation type="submission" date="2018-06" db="EMBL/GenBank/DDBJ databases">
        <authorList>
            <consortium name="Pathogen Informatics"/>
            <person name="Doyle S."/>
        </authorList>
    </citation>
    <scope>NUCLEOTIDE SEQUENCE [LARGE SCALE GENOMIC DNA]</scope>
    <source>
        <strain evidence="2 3">NCTC9128</strain>
    </source>
</reference>
<sequence length="57" mass="5951">MHFQGLNANIMSLGGIAIAVGAMVDAAIVMIEMRTNGLRSGIISIRVSRLTTPPAGR</sequence>
<keyword evidence="1" id="KW-0472">Membrane</keyword>
<gene>
    <name evidence="2" type="primary">cusA_3</name>
    <name evidence="2" type="ORF">NCTC9128_00289</name>
</gene>
<dbReference type="Pfam" id="PF00873">
    <property type="entry name" value="ACR_tran"/>
    <property type="match status" value="1"/>
</dbReference>
<proteinExistence type="predicted"/>
<keyword evidence="1" id="KW-1133">Transmembrane helix</keyword>
<dbReference type="GO" id="GO:0016020">
    <property type="term" value="C:membrane"/>
    <property type="evidence" value="ECO:0007669"/>
    <property type="project" value="InterPro"/>
</dbReference>
<evidence type="ECO:0000313" key="3">
    <source>
        <dbReference type="Proteomes" id="UP000251088"/>
    </source>
</evidence>
<dbReference type="AlphaFoldDB" id="A0A2X3C1J1"/>
<dbReference type="EMBL" id="UAWN01000002">
    <property type="protein sequence ID" value="SQC05706.1"/>
    <property type="molecule type" value="Genomic_DNA"/>
</dbReference>
<dbReference type="Gene3D" id="1.20.1640.10">
    <property type="entry name" value="Multidrug efflux transporter AcrB transmembrane domain"/>
    <property type="match status" value="1"/>
</dbReference>
<feature type="transmembrane region" description="Helical" evidence="1">
    <location>
        <begin position="6"/>
        <end position="31"/>
    </location>
</feature>
<dbReference type="GO" id="GO:0022857">
    <property type="term" value="F:transmembrane transporter activity"/>
    <property type="evidence" value="ECO:0007669"/>
    <property type="project" value="InterPro"/>
</dbReference>
<dbReference type="Proteomes" id="UP000251088">
    <property type="component" value="Unassembled WGS sequence"/>
</dbReference>
<dbReference type="InterPro" id="IPR001036">
    <property type="entry name" value="Acrflvin-R"/>
</dbReference>
<evidence type="ECO:0000313" key="2">
    <source>
        <dbReference type="EMBL" id="SQC05706.1"/>
    </source>
</evidence>
<dbReference type="SUPFAM" id="SSF82866">
    <property type="entry name" value="Multidrug efflux transporter AcrB transmembrane domain"/>
    <property type="match status" value="1"/>
</dbReference>
<accession>A0A2X3C1J1</accession>
<keyword evidence="1" id="KW-0812">Transmembrane</keyword>
<evidence type="ECO:0000256" key="1">
    <source>
        <dbReference type="SAM" id="Phobius"/>
    </source>
</evidence>
<organism evidence="2 3">
    <name type="scientific">Klebsiella pneumoniae</name>
    <dbReference type="NCBI Taxonomy" id="573"/>
    <lineage>
        <taxon>Bacteria</taxon>
        <taxon>Pseudomonadati</taxon>
        <taxon>Pseudomonadota</taxon>
        <taxon>Gammaproteobacteria</taxon>
        <taxon>Enterobacterales</taxon>
        <taxon>Enterobacteriaceae</taxon>
        <taxon>Klebsiella/Raoultella group</taxon>
        <taxon>Klebsiella</taxon>
        <taxon>Klebsiella pneumoniae complex</taxon>
    </lineage>
</organism>
<protein>
    <submittedName>
        <fullName evidence="2">SilA</fullName>
    </submittedName>
</protein>
<name>A0A2X3C1J1_KLEPN</name>